<accession>A0AAN7A2R8</accession>
<name>A0AAN7A2R8_9PEZI</name>
<proteinExistence type="predicted"/>
<dbReference type="Proteomes" id="UP001302321">
    <property type="component" value="Unassembled WGS sequence"/>
</dbReference>
<feature type="non-terminal residue" evidence="1">
    <location>
        <position position="1"/>
    </location>
</feature>
<reference evidence="1" key="2">
    <citation type="submission" date="2023-05" db="EMBL/GenBank/DDBJ databases">
        <authorList>
            <consortium name="Lawrence Berkeley National Laboratory"/>
            <person name="Steindorff A."/>
            <person name="Hensen N."/>
            <person name="Bonometti L."/>
            <person name="Westerberg I."/>
            <person name="Brannstrom I.O."/>
            <person name="Guillou S."/>
            <person name="Cros-Aarteil S."/>
            <person name="Calhoun S."/>
            <person name="Haridas S."/>
            <person name="Kuo A."/>
            <person name="Mondo S."/>
            <person name="Pangilinan J."/>
            <person name="Riley R."/>
            <person name="Labutti K."/>
            <person name="Andreopoulos B."/>
            <person name="Lipzen A."/>
            <person name="Chen C."/>
            <person name="Yanf M."/>
            <person name="Daum C."/>
            <person name="Ng V."/>
            <person name="Clum A."/>
            <person name="Ohm R."/>
            <person name="Martin F."/>
            <person name="Silar P."/>
            <person name="Natvig D."/>
            <person name="Lalanne C."/>
            <person name="Gautier V."/>
            <person name="Ament-Velasquez S.L."/>
            <person name="Kruys A."/>
            <person name="Hutchinson M.I."/>
            <person name="Powell A.J."/>
            <person name="Barry K."/>
            <person name="Miller A.N."/>
            <person name="Grigoriev I.V."/>
            <person name="Debuchy R."/>
            <person name="Gladieux P."/>
            <person name="Thoren M.H."/>
            <person name="Johannesson H."/>
        </authorList>
    </citation>
    <scope>NUCLEOTIDE SEQUENCE</scope>
    <source>
        <strain evidence="1">CBS 892.96</strain>
    </source>
</reference>
<comment type="caution">
    <text evidence="1">The sequence shown here is derived from an EMBL/GenBank/DDBJ whole genome shotgun (WGS) entry which is preliminary data.</text>
</comment>
<gene>
    <name evidence="1" type="ORF">QBC36DRAFT_147416</name>
</gene>
<evidence type="ECO:0000313" key="1">
    <source>
        <dbReference type="EMBL" id="KAK4171235.1"/>
    </source>
</evidence>
<protein>
    <submittedName>
        <fullName evidence="1">Uncharacterized protein</fullName>
    </submittedName>
</protein>
<evidence type="ECO:0000313" key="2">
    <source>
        <dbReference type="Proteomes" id="UP001302321"/>
    </source>
</evidence>
<feature type="non-terminal residue" evidence="1">
    <location>
        <position position="95"/>
    </location>
</feature>
<dbReference type="EMBL" id="MU866605">
    <property type="protein sequence ID" value="KAK4171235.1"/>
    <property type="molecule type" value="Genomic_DNA"/>
</dbReference>
<organism evidence="1 2">
    <name type="scientific">Triangularia setosa</name>
    <dbReference type="NCBI Taxonomy" id="2587417"/>
    <lineage>
        <taxon>Eukaryota</taxon>
        <taxon>Fungi</taxon>
        <taxon>Dikarya</taxon>
        <taxon>Ascomycota</taxon>
        <taxon>Pezizomycotina</taxon>
        <taxon>Sordariomycetes</taxon>
        <taxon>Sordariomycetidae</taxon>
        <taxon>Sordariales</taxon>
        <taxon>Podosporaceae</taxon>
        <taxon>Triangularia</taxon>
    </lineage>
</organism>
<sequence>PRDVEVKEILERICGYGRIFATVINTPNENAGHTHAAAKVVFFEHKAAQAMFHHSKLNSSLFTIRGMVSQIQMNRIRTAESNLPIFHTRVLIIRG</sequence>
<reference evidence="1" key="1">
    <citation type="journal article" date="2023" name="Mol. Phylogenet. Evol.">
        <title>Genome-scale phylogeny and comparative genomics of the fungal order Sordariales.</title>
        <authorList>
            <person name="Hensen N."/>
            <person name="Bonometti L."/>
            <person name="Westerberg I."/>
            <person name="Brannstrom I.O."/>
            <person name="Guillou S."/>
            <person name="Cros-Aarteil S."/>
            <person name="Calhoun S."/>
            <person name="Haridas S."/>
            <person name="Kuo A."/>
            <person name="Mondo S."/>
            <person name="Pangilinan J."/>
            <person name="Riley R."/>
            <person name="LaButti K."/>
            <person name="Andreopoulos B."/>
            <person name="Lipzen A."/>
            <person name="Chen C."/>
            <person name="Yan M."/>
            <person name="Daum C."/>
            <person name="Ng V."/>
            <person name="Clum A."/>
            <person name="Steindorff A."/>
            <person name="Ohm R.A."/>
            <person name="Martin F."/>
            <person name="Silar P."/>
            <person name="Natvig D.O."/>
            <person name="Lalanne C."/>
            <person name="Gautier V."/>
            <person name="Ament-Velasquez S.L."/>
            <person name="Kruys A."/>
            <person name="Hutchinson M.I."/>
            <person name="Powell A.J."/>
            <person name="Barry K."/>
            <person name="Miller A.N."/>
            <person name="Grigoriev I.V."/>
            <person name="Debuchy R."/>
            <person name="Gladieux P."/>
            <person name="Hiltunen Thoren M."/>
            <person name="Johannesson H."/>
        </authorList>
    </citation>
    <scope>NUCLEOTIDE SEQUENCE</scope>
    <source>
        <strain evidence="1">CBS 892.96</strain>
    </source>
</reference>
<dbReference type="AlphaFoldDB" id="A0AAN7A2R8"/>
<keyword evidence="2" id="KW-1185">Reference proteome</keyword>